<name>A0A9D4CWF4_DREPO</name>
<proteinExistence type="predicted"/>
<keyword evidence="2" id="KW-1185">Reference proteome</keyword>
<dbReference type="EMBL" id="JAIWYP010000011">
    <property type="protein sequence ID" value="KAH3734776.1"/>
    <property type="molecule type" value="Genomic_DNA"/>
</dbReference>
<organism evidence="1 2">
    <name type="scientific">Dreissena polymorpha</name>
    <name type="common">Zebra mussel</name>
    <name type="synonym">Mytilus polymorpha</name>
    <dbReference type="NCBI Taxonomy" id="45954"/>
    <lineage>
        <taxon>Eukaryota</taxon>
        <taxon>Metazoa</taxon>
        <taxon>Spiralia</taxon>
        <taxon>Lophotrochozoa</taxon>
        <taxon>Mollusca</taxon>
        <taxon>Bivalvia</taxon>
        <taxon>Autobranchia</taxon>
        <taxon>Heteroconchia</taxon>
        <taxon>Euheterodonta</taxon>
        <taxon>Imparidentia</taxon>
        <taxon>Neoheterodontei</taxon>
        <taxon>Myida</taxon>
        <taxon>Dreissenoidea</taxon>
        <taxon>Dreissenidae</taxon>
        <taxon>Dreissena</taxon>
    </lineage>
</organism>
<sequence length="68" mass="7509">MVTLTVPKNLKWNQWLISSAGNDGEGNEVCAGNDGEGNEVCADTMQDFNIELHGCIDIYEEKCYAKEP</sequence>
<evidence type="ECO:0000313" key="2">
    <source>
        <dbReference type="Proteomes" id="UP000828390"/>
    </source>
</evidence>
<protein>
    <submittedName>
        <fullName evidence="1">Uncharacterized protein</fullName>
    </submittedName>
</protein>
<gene>
    <name evidence="1" type="ORF">DPMN_041223</name>
</gene>
<dbReference type="Proteomes" id="UP000828390">
    <property type="component" value="Unassembled WGS sequence"/>
</dbReference>
<reference evidence="1" key="2">
    <citation type="submission" date="2020-11" db="EMBL/GenBank/DDBJ databases">
        <authorList>
            <person name="McCartney M.A."/>
            <person name="Auch B."/>
            <person name="Kono T."/>
            <person name="Mallez S."/>
            <person name="Becker A."/>
            <person name="Gohl D.M."/>
            <person name="Silverstein K.A.T."/>
            <person name="Koren S."/>
            <person name="Bechman K.B."/>
            <person name="Herman A."/>
            <person name="Abrahante J.E."/>
            <person name="Garbe J."/>
        </authorList>
    </citation>
    <scope>NUCLEOTIDE SEQUENCE</scope>
    <source>
        <strain evidence="1">Duluth1</strain>
        <tissue evidence="1">Whole animal</tissue>
    </source>
</reference>
<evidence type="ECO:0000313" key="1">
    <source>
        <dbReference type="EMBL" id="KAH3734776.1"/>
    </source>
</evidence>
<dbReference type="AlphaFoldDB" id="A0A9D4CWF4"/>
<accession>A0A9D4CWF4</accession>
<reference evidence="1" key="1">
    <citation type="journal article" date="2019" name="bioRxiv">
        <title>The Genome of the Zebra Mussel, Dreissena polymorpha: A Resource for Invasive Species Research.</title>
        <authorList>
            <person name="McCartney M.A."/>
            <person name="Auch B."/>
            <person name="Kono T."/>
            <person name="Mallez S."/>
            <person name="Zhang Y."/>
            <person name="Obille A."/>
            <person name="Becker A."/>
            <person name="Abrahante J.E."/>
            <person name="Garbe J."/>
            <person name="Badalamenti J.P."/>
            <person name="Herman A."/>
            <person name="Mangelson H."/>
            <person name="Liachko I."/>
            <person name="Sullivan S."/>
            <person name="Sone E.D."/>
            <person name="Koren S."/>
            <person name="Silverstein K.A.T."/>
            <person name="Beckman K.B."/>
            <person name="Gohl D.M."/>
        </authorList>
    </citation>
    <scope>NUCLEOTIDE SEQUENCE</scope>
    <source>
        <strain evidence="1">Duluth1</strain>
        <tissue evidence="1">Whole animal</tissue>
    </source>
</reference>
<comment type="caution">
    <text evidence="1">The sequence shown here is derived from an EMBL/GenBank/DDBJ whole genome shotgun (WGS) entry which is preliminary data.</text>
</comment>